<reference evidence="2" key="1">
    <citation type="submission" date="2019-08" db="EMBL/GenBank/DDBJ databases">
        <authorList>
            <person name="Kucharzyk K."/>
            <person name="Murdoch R.W."/>
            <person name="Higgins S."/>
            <person name="Loffler F."/>
        </authorList>
    </citation>
    <scope>NUCLEOTIDE SEQUENCE</scope>
</reference>
<proteinExistence type="predicted"/>
<accession>A0A645E7J8</accession>
<evidence type="ECO:0000256" key="1">
    <source>
        <dbReference type="SAM" id="MobiDB-lite"/>
    </source>
</evidence>
<name>A0A645E7J8_9ZZZZ</name>
<dbReference type="EMBL" id="VSSQ01044035">
    <property type="protein sequence ID" value="MPM97817.1"/>
    <property type="molecule type" value="Genomic_DNA"/>
</dbReference>
<gene>
    <name evidence="2" type="ORF">SDC9_144997</name>
</gene>
<protein>
    <submittedName>
        <fullName evidence="2">Uncharacterized protein</fullName>
    </submittedName>
</protein>
<sequence>MRGHAQILQYLQRRRAQQRGEPAVEGADLHRPAAVQRLAVKRGKRCCLLLHPQGIDAARQQFLFQLVLGLACKIFQPFLQALAHFTSGLLGEGDGQNFMRLGAVEQGPQHARDQHPCLASARAGLHGHAALRVAGNRIERLTRHRLAVVLIGWRVRGIRHRRHAQESLRHKPRAAQYPQTAPSPKAGIGAPCAMRAMSLCMPASNSSRRCTTSSCS</sequence>
<feature type="region of interest" description="Disordered" evidence="1">
    <location>
        <begin position="163"/>
        <end position="183"/>
    </location>
</feature>
<comment type="caution">
    <text evidence="2">The sequence shown here is derived from an EMBL/GenBank/DDBJ whole genome shotgun (WGS) entry which is preliminary data.</text>
</comment>
<organism evidence="2">
    <name type="scientific">bioreactor metagenome</name>
    <dbReference type="NCBI Taxonomy" id="1076179"/>
    <lineage>
        <taxon>unclassified sequences</taxon>
        <taxon>metagenomes</taxon>
        <taxon>ecological metagenomes</taxon>
    </lineage>
</organism>
<dbReference type="AlphaFoldDB" id="A0A645E7J8"/>
<evidence type="ECO:0000313" key="2">
    <source>
        <dbReference type="EMBL" id="MPM97817.1"/>
    </source>
</evidence>